<dbReference type="AlphaFoldDB" id="A0A5B7F114"/>
<protein>
    <submittedName>
        <fullName evidence="2">Uncharacterized protein</fullName>
    </submittedName>
</protein>
<name>A0A5B7F114_PORTR</name>
<evidence type="ECO:0000256" key="1">
    <source>
        <dbReference type="SAM" id="MobiDB-lite"/>
    </source>
</evidence>
<organism evidence="2 3">
    <name type="scientific">Portunus trituberculatus</name>
    <name type="common">Swimming crab</name>
    <name type="synonym">Neptunus trituberculatus</name>
    <dbReference type="NCBI Taxonomy" id="210409"/>
    <lineage>
        <taxon>Eukaryota</taxon>
        <taxon>Metazoa</taxon>
        <taxon>Ecdysozoa</taxon>
        <taxon>Arthropoda</taxon>
        <taxon>Crustacea</taxon>
        <taxon>Multicrustacea</taxon>
        <taxon>Malacostraca</taxon>
        <taxon>Eumalacostraca</taxon>
        <taxon>Eucarida</taxon>
        <taxon>Decapoda</taxon>
        <taxon>Pleocyemata</taxon>
        <taxon>Brachyura</taxon>
        <taxon>Eubrachyura</taxon>
        <taxon>Portunoidea</taxon>
        <taxon>Portunidae</taxon>
        <taxon>Portuninae</taxon>
        <taxon>Portunus</taxon>
    </lineage>
</organism>
<gene>
    <name evidence="2" type="ORF">E2C01_034610</name>
</gene>
<comment type="caution">
    <text evidence="2">The sequence shown here is derived from an EMBL/GenBank/DDBJ whole genome shotgun (WGS) entry which is preliminary data.</text>
</comment>
<feature type="region of interest" description="Disordered" evidence="1">
    <location>
        <begin position="51"/>
        <end position="71"/>
    </location>
</feature>
<dbReference type="EMBL" id="VSRR010004896">
    <property type="protein sequence ID" value="MPC41030.1"/>
    <property type="molecule type" value="Genomic_DNA"/>
</dbReference>
<sequence>MADSLADDCNPSSTLEISPPTPAADDNESLEPRGSMEYLCKLSPASLRLPDAEKERRERLRKRDVNSSPKKNNCLRTKCIALLDRNQSVNDEKFLVFLFARKTWISSNCGRRLVNVSRESSSFDDQRMTALSAVSKRYI</sequence>
<evidence type="ECO:0000313" key="2">
    <source>
        <dbReference type="EMBL" id="MPC41030.1"/>
    </source>
</evidence>
<accession>A0A5B7F114</accession>
<feature type="region of interest" description="Disordered" evidence="1">
    <location>
        <begin position="1"/>
        <end position="31"/>
    </location>
</feature>
<reference evidence="2 3" key="1">
    <citation type="submission" date="2019-05" db="EMBL/GenBank/DDBJ databases">
        <title>Another draft genome of Portunus trituberculatus and its Hox gene families provides insights of decapod evolution.</title>
        <authorList>
            <person name="Jeong J.-H."/>
            <person name="Song I."/>
            <person name="Kim S."/>
            <person name="Choi T."/>
            <person name="Kim D."/>
            <person name="Ryu S."/>
            <person name="Kim W."/>
        </authorList>
    </citation>
    <scope>NUCLEOTIDE SEQUENCE [LARGE SCALE GENOMIC DNA]</scope>
    <source>
        <tissue evidence="2">Muscle</tissue>
    </source>
</reference>
<evidence type="ECO:0000313" key="3">
    <source>
        <dbReference type="Proteomes" id="UP000324222"/>
    </source>
</evidence>
<proteinExistence type="predicted"/>
<dbReference type="Proteomes" id="UP000324222">
    <property type="component" value="Unassembled WGS sequence"/>
</dbReference>
<keyword evidence="3" id="KW-1185">Reference proteome</keyword>
<feature type="compositionally biased region" description="Basic and acidic residues" evidence="1">
    <location>
        <begin position="51"/>
        <end position="65"/>
    </location>
</feature>